<sequence>MATALTLENAGKVSASEPYYDLGEYTWPVCTQVHDAQIWFDRGLLWVYSFNHRESAACFRQVILHDPDCAMGYWGAAFATGPNYNKVWQAFDPQDLKESVAKCYDWSRKAKELSDKASVAEQAIIEALQHRFPAREPPGDFTPSVRAYAEAMREANLKLGAGNLDIITLAADALMNMAPWKLYEAGTGEPNLATPVLEVKTILESGLQHPRADRHPGILHMYIHCVEMSKTPQLALRTADNLRKLVPDGGHITHMSSHIDVLVGDYRRAMHTNIQATMADDRYYAREGGKNFYTFYRMHNYHSLIYGAMMAGNSRVALEATDRMESTLSDDILLINSPPMADWVEFFKSVRVHVLIRFGMWDRLKRLPLPENKQLYCVTTAMVHYGKGIAWAATRNVQNADRERELFRDAAKRVPVTRMDFPNKVVDELEIATAMLDGEIEYRRGNYKMAFESLQLAVAKDDALIYSEPWGWMLPTRHPYAALLLEQGHVAEAAQIYAEDLGLDEKLVRAHQHPNNIWALKGYYECLQRLGRTAEANIILSNLNIAEAGADMTIRSSCFCRLGTAPGQSLAAT</sequence>
<accession>A0A177F1M9</accession>
<dbReference type="RefSeq" id="XP_022509164.1">
    <property type="nucleotide sequence ID" value="XM_022658573.1"/>
</dbReference>
<comment type="caution">
    <text evidence="1">The sequence shown here is derived from an EMBL/GenBank/DDBJ whole genome shotgun (WGS) entry which is preliminary data.</text>
</comment>
<dbReference type="PANTHER" id="PTHR45588:SF1">
    <property type="entry name" value="WW DOMAIN-CONTAINING PROTEIN"/>
    <property type="match status" value="1"/>
</dbReference>
<reference evidence="1 2" key="1">
    <citation type="submission" date="2016-03" db="EMBL/GenBank/DDBJ databases">
        <title>Draft genome sequence of the Fonsecaea monophora CBS 269.37.</title>
        <authorList>
            <person name="Bombassaro A."/>
            <person name="Vinicius W.A."/>
            <person name="De Hoog S."/>
            <person name="Sun J."/>
            <person name="Souza E.M."/>
            <person name="Raittz R.T."/>
            <person name="Costa F."/>
            <person name="Leao A.C."/>
            <person name="Tadra-Sfeir M.Z."/>
            <person name="Baura V."/>
            <person name="Balsanelli E."/>
            <person name="Pedrosa F.O."/>
            <person name="Moreno L.F."/>
            <person name="Steffens M.B."/>
            <person name="Xi L."/>
            <person name="Bocca A.L."/>
            <person name="Felipe M.S."/>
            <person name="Teixeira M."/>
            <person name="Telles Filho F.Q."/>
            <person name="Azevedo C.M."/>
            <person name="Gomes R."/>
            <person name="Vicente V.A."/>
        </authorList>
    </citation>
    <scope>NUCLEOTIDE SEQUENCE [LARGE SCALE GENOMIC DNA]</scope>
    <source>
        <strain evidence="1 2">CBS 269.37</strain>
    </source>
</reference>
<dbReference type="GeneID" id="34603773"/>
<dbReference type="Gene3D" id="1.25.40.10">
    <property type="entry name" value="Tetratricopeptide repeat domain"/>
    <property type="match status" value="1"/>
</dbReference>
<protein>
    <submittedName>
        <fullName evidence="1">Uncharacterized protein</fullName>
    </submittedName>
</protein>
<dbReference type="SUPFAM" id="SSF48452">
    <property type="entry name" value="TPR-like"/>
    <property type="match status" value="1"/>
</dbReference>
<dbReference type="OrthoDB" id="414774at2759"/>
<dbReference type="Proteomes" id="UP000077002">
    <property type="component" value="Unassembled WGS sequence"/>
</dbReference>
<evidence type="ECO:0000313" key="2">
    <source>
        <dbReference type="Proteomes" id="UP000077002"/>
    </source>
</evidence>
<dbReference type="InterPro" id="IPR011990">
    <property type="entry name" value="TPR-like_helical_dom_sf"/>
</dbReference>
<dbReference type="AlphaFoldDB" id="A0A177F1M9"/>
<proteinExistence type="predicted"/>
<gene>
    <name evidence="1" type="ORF">AYO21_08630</name>
</gene>
<dbReference type="EMBL" id="LVKK01000076">
    <property type="protein sequence ID" value="OAG37212.1"/>
    <property type="molecule type" value="Genomic_DNA"/>
</dbReference>
<keyword evidence="2" id="KW-1185">Reference proteome</keyword>
<dbReference type="PANTHER" id="PTHR45588">
    <property type="entry name" value="TPR DOMAIN-CONTAINING PROTEIN"/>
    <property type="match status" value="1"/>
</dbReference>
<evidence type="ECO:0000313" key="1">
    <source>
        <dbReference type="EMBL" id="OAG37212.1"/>
    </source>
</evidence>
<organism evidence="1 2">
    <name type="scientific">Fonsecaea monophora</name>
    <dbReference type="NCBI Taxonomy" id="254056"/>
    <lineage>
        <taxon>Eukaryota</taxon>
        <taxon>Fungi</taxon>
        <taxon>Dikarya</taxon>
        <taxon>Ascomycota</taxon>
        <taxon>Pezizomycotina</taxon>
        <taxon>Eurotiomycetes</taxon>
        <taxon>Chaetothyriomycetidae</taxon>
        <taxon>Chaetothyriales</taxon>
        <taxon>Herpotrichiellaceae</taxon>
        <taxon>Fonsecaea</taxon>
    </lineage>
</organism>
<name>A0A177F1M9_9EURO</name>